<reference evidence="2" key="1">
    <citation type="submission" date="2014-09" db="EMBL/GenBank/DDBJ databases">
        <authorList>
            <person name="Magalhaes I.L.F."/>
            <person name="Oliveira U."/>
            <person name="Santos F.R."/>
            <person name="Vidigal T.H.D.A."/>
            <person name="Brescovit A.D."/>
            <person name="Santos A.J."/>
        </authorList>
    </citation>
    <scope>NUCLEOTIDE SEQUENCE</scope>
    <source>
        <tissue evidence="2">Shoot tissue taken approximately 20 cm above the soil surface</tissue>
    </source>
</reference>
<name>A0A0A9BEH4_ARUDO</name>
<proteinExistence type="predicted"/>
<dbReference type="EMBL" id="GBRH01235506">
    <property type="protein sequence ID" value="JAD62389.1"/>
    <property type="molecule type" value="Transcribed_RNA"/>
</dbReference>
<organism evidence="2">
    <name type="scientific">Arundo donax</name>
    <name type="common">Giant reed</name>
    <name type="synonym">Donax arundinaceus</name>
    <dbReference type="NCBI Taxonomy" id="35708"/>
    <lineage>
        <taxon>Eukaryota</taxon>
        <taxon>Viridiplantae</taxon>
        <taxon>Streptophyta</taxon>
        <taxon>Embryophyta</taxon>
        <taxon>Tracheophyta</taxon>
        <taxon>Spermatophyta</taxon>
        <taxon>Magnoliopsida</taxon>
        <taxon>Liliopsida</taxon>
        <taxon>Poales</taxon>
        <taxon>Poaceae</taxon>
        <taxon>PACMAD clade</taxon>
        <taxon>Arundinoideae</taxon>
        <taxon>Arundineae</taxon>
        <taxon>Arundo</taxon>
    </lineage>
</organism>
<reference evidence="2" key="2">
    <citation type="journal article" date="2015" name="Data Brief">
        <title>Shoot transcriptome of the giant reed, Arundo donax.</title>
        <authorList>
            <person name="Barrero R.A."/>
            <person name="Guerrero F.D."/>
            <person name="Moolhuijzen P."/>
            <person name="Goolsby J.A."/>
            <person name="Tidwell J."/>
            <person name="Bellgard S.E."/>
            <person name="Bellgard M.I."/>
        </authorList>
    </citation>
    <scope>NUCLEOTIDE SEQUENCE</scope>
    <source>
        <tissue evidence="2">Shoot tissue taken approximately 20 cm above the soil surface</tissue>
    </source>
</reference>
<evidence type="ECO:0000313" key="2">
    <source>
        <dbReference type="EMBL" id="JAD62389.1"/>
    </source>
</evidence>
<sequence>MNHVTRESGSSDVSYCHAGLTEAPRPSPGIDVSGAGPLCRGSRRRHACTPLAVSGRHATQLCDPVGSRDVGWVEETKNRRATK</sequence>
<evidence type="ECO:0000256" key="1">
    <source>
        <dbReference type="SAM" id="MobiDB-lite"/>
    </source>
</evidence>
<accession>A0A0A9BEH4</accession>
<feature type="region of interest" description="Disordered" evidence="1">
    <location>
        <begin position="1"/>
        <end position="31"/>
    </location>
</feature>
<dbReference type="AlphaFoldDB" id="A0A0A9BEH4"/>
<protein>
    <submittedName>
        <fullName evidence="2">Uncharacterized protein</fullName>
    </submittedName>
</protein>